<evidence type="ECO:0000313" key="3">
    <source>
        <dbReference type="Proteomes" id="UP000198767"/>
    </source>
</evidence>
<dbReference type="Proteomes" id="UP000198767">
    <property type="component" value="Unassembled WGS sequence"/>
</dbReference>
<dbReference type="RefSeq" id="WP_157843946.1">
    <property type="nucleotide sequence ID" value="NZ_FMWG01000003.1"/>
</dbReference>
<protein>
    <submittedName>
        <fullName evidence="2">von Willebrand factor type A domain-containing protein</fullName>
    </submittedName>
</protein>
<dbReference type="AlphaFoldDB" id="A0A1G5Q6F6"/>
<dbReference type="Gene3D" id="3.40.50.410">
    <property type="entry name" value="von Willebrand factor, type A domain"/>
    <property type="match status" value="1"/>
</dbReference>
<sequence>MIKGLKQTLQMITFAVISALTVPADHVFAQSNAMLVLDGSGSMWGQIEGRSKIVIARDVIDELLQDLSDDVHLGLAAYGHRRKGDCGDVEVLVSPSANSRDDIRTAVAGLKPKGKTPLASAVVKAARSMRHDEVPATVILISDGIETCAPDVCAVARDLEASGVDFTAHVIGFDVDEEEEAHTQFTCMAEATGGRYTAVNSALDLGAALAETAALTSGGASGSASQTGLPLVSTSGALYYSAEGKVAGELRHIPAHWEIRDADNSPILSGFQNAGGEIVLVPGVYQLKATDPETGHVEMRELKIRDGGTLQITLLFPPR</sequence>
<feature type="domain" description="VWFA" evidence="1">
    <location>
        <begin position="32"/>
        <end position="213"/>
    </location>
</feature>
<reference evidence="2 3" key="1">
    <citation type="submission" date="2016-10" db="EMBL/GenBank/DDBJ databases">
        <authorList>
            <person name="de Groot N.N."/>
        </authorList>
    </citation>
    <scope>NUCLEOTIDE SEQUENCE [LARGE SCALE GENOMIC DNA]</scope>
    <source>
        <strain evidence="2 3">U95</strain>
    </source>
</reference>
<dbReference type="STRING" id="1156985.SAMN04488118_10335"/>
<dbReference type="SMART" id="SM00327">
    <property type="entry name" value="VWA"/>
    <property type="match status" value="1"/>
</dbReference>
<evidence type="ECO:0000259" key="1">
    <source>
        <dbReference type="PROSITE" id="PS50234"/>
    </source>
</evidence>
<evidence type="ECO:0000313" key="2">
    <source>
        <dbReference type="EMBL" id="SCZ57146.1"/>
    </source>
</evidence>
<organism evidence="2 3">
    <name type="scientific">Epibacterium ulvae</name>
    <dbReference type="NCBI Taxonomy" id="1156985"/>
    <lineage>
        <taxon>Bacteria</taxon>
        <taxon>Pseudomonadati</taxon>
        <taxon>Pseudomonadota</taxon>
        <taxon>Alphaproteobacteria</taxon>
        <taxon>Rhodobacterales</taxon>
        <taxon>Roseobacteraceae</taxon>
        <taxon>Epibacterium</taxon>
    </lineage>
</organism>
<dbReference type="InterPro" id="IPR036465">
    <property type="entry name" value="vWFA_dom_sf"/>
</dbReference>
<dbReference type="InterPro" id="IPR002035">
    <property type="entry name" value="VWF_A"/>
</dbReference>
<gene>
    <name evidence="2" type="ORF">SAMN04488118_10335</name>
</gene>
<name>A0A1G5Q6F6_9RHOB</name>
<dbReference type="Pfam" id="PF13519">
    <property type="entry name" value="VWA_2"/>
    <property type="match status" value="1"/>
</dbReference>
<dbReference type="EMBL" id="FMWG01000003">
    <property type="protein sequence ID" value="SCZ57146.1"/>
    <property type="molecule type" value="Genomic_DNA"/>
</dbReference>
<keyword evidence="3" id="KW-1185">Reference proteome</keyword>
<proteinExistence type="predicted"/>
<dbReference type="PROSITE" id="PS50234">
    <property type="entry name" value="VWFA"/>
    <property type="match status" value="1"/>
</dbReference>
<dbReference type="SUPFAM" id="SSF53300">
    <property type="entry name" value="vWA-like"/>
    <property type="match status" value="1"/>
</dbReference>
<dbReference type="OrthoDB" id="9783818at2"/>
<accession>A0A1G5Q6F6</accession>